<name>A0A8J3I1X0_9CHLR</name>
<sequence>MNGDDTFQKSAIEGFIKTQDNLVEVPGEYDLTYRWKNGPTALGFKDIGENIYRLVYIAEEIDNQWEDWMN</sequence>
<keyword evidence="2" id="KW-1185">Reference proteome</keyword>
<accession>A0A8J3I1X0</accession>
<gene>
    <name evidence="1" type="ORF">KSX_33660</name>
</gene>
<protein>
    <submittedName>
        <fullName evidence="1">Uncharacterized protein</fullName>
    </submittedName>
</protein>
<dbReference type="Proteomes" id="UP000612362">
    <property type="component" value="Unassembled WGS sequence"/>
</dbReference>
<reference evidence="1" key="1">
    <citation type="submission" date="2020-10" db="EMBL/GenBank/DDBJ databases">
        <title>Taxonomic study of unclassified bacteria belonging to the class Ktedonobacteria.</title>
        <authorList>
            <person name="Yabe S."/>
            <person name="Wang C.M."/>
            <person name="Zheng Y."/>
            <person name="Sakai Y."/>
            <person name="Cavaletti L."/>
            <person name="Monciardini P."/>
            <person name="Donadio S."/>
        </authorList>
    </citation>
    <scope>NUCLEOTIDE SEQUENCE</scope>
    <source>
        <strain evidence="1">SOSP1-1</strain>
    </source>
</reference>
<dbReference type="EMBL" id="BNJF01000001">
    <property type="protein sequence ID" value="GHO45203.1"/>
    <property type="molecule type" value="Genomic_DNA"/>
</dbReference>
<organism evidence="1 2">
    <name type="scientific">Ktedonospora formicarum</name>
    <dbReference type="NCBI Taxonomy" id="2778364"/>
    <lineage>
        <taxon>Bacteria</taxon>
        <taxon>Bacillati</taxon>
        <taxon>Chloroflexota</taxon>
        <taxon>Ktedonobacteria</taxon>
        <taxon>Ktedonobacterales</taxon>
        <taxon>Ktedonobacteraceae</taxon>
        <taxon>Ktedonospora</taxon>
    </lineage>
</organism>
<evidence type="ECO:0000313" key="2">
    <source>
        <dbReference type="Proteomes" id="UP000612362"/>
    </source>
</evidence>
<dbReference type="RefSeq" id="WP_220194551.1">
    <property type="nucleotide sequence ID" value="NZ_BNJF01000001.1"/>
</dbReference>
<comment type="caution">
    <text evidence="1">The sequence shown here is derived from an EMBL/GenBank/DDBJ whole genome shotgun (WGS) entry which is preliminary data.</text>
</comment>
<evidence type="ECO:0000313" key="1">
    <source>
        <dbReference type="EMBL" id="GHO45203.1"/>
    </source>
</evidence>
<proteinExistence type="predicted"/>
<dbReference type="AlphaFoldDB" id="A0A8J3I1X0"/>